<feature type="compositionally biased region" description="Basic and acidic residues" evidence="1">
    <location>
        <begin position="152"/>
        <end position="168"/>
    </location>
</feature>
<dbReference type="AlphaFoldDB" id="W5SW43"/>
<dbReference type="RefSeq" id="WP_025408508.1">
    <property type="nucleotide sequence ID" value="NZ_CP005746.1"/>
</dbReference>
<feature type="compositionally biased region" description="Low complexity" evidence="1">
    <location>
        <begin position="132"/>
        <end position="151"/>
    </location>
</feature>
<organism evidence="2">
    <name type="scientific">Borrelia coriaceae ATCC 43381</name>
    <dbReference type="NCBI Taxonomy" id="1408429"/>
    <lineage>
        <taxon>Bacteria</taxon>
        <taxon>Pseudomonadati</taxon>
        <taxon>Spirochaetota</taxon>
        <taxon>Spirochaetia</taxon>
        <taxon>Spirochaetales</taxon>
        <taxon>Borreliaceae</taxon>
        <taxon>Borrelia</taxon>
    </lineage>
</organism>
<dbReference type="NCBIfam" id="NF033728">
    <property type="entry name" value="borfam54_1"/>
    <property type="match status" value="1"/>
</dbReference>
<dbReference type="OrthoDB" id="351102at2"/>
<evidence type="ECO:0000313" key="2">
    <source>
        <dbReference type="EMBL" id="AHH11160.1"/>
    </source>
</evidence>
<keyword evidence="2" id="KW-0614">Plasmid</keyword>
<feature type="region of interest" description="Disordered" evidence="1">
    <location>
        <begin position="88"/>
        <end position="168"/>
    </location>
</feature>
<protein>
    <submittedName>
        <fullName evidence="2">Antigen P35</fullName>
    </submittedName>
</protein>
<keyword evidence="3" id="KW-1185">Reference proteome</keyword>
<dbReference type="InterPro" id="IPR008421">
    <property type="entry name" value="Borrelia_lipoprotein_PFam54/60"/>
</dbReference>
<reference evidence="2" key="1">
    <citation type="submission" date="2013-04" db="EMBL/GenBank/DDBJ databases">
        <title>Comparative Genomics of Relapsing Fever Spirochetes.</title>
        <authorList>
            <person name="Schwan T.G."/>
            <person name="Raffel S.J."/>
            <person name="Porcella S.F."/>
            <person name="Martens C.A."/>
            <person name="Bruno D.P."/>
            <person name="Ricklefs S.M."/>
            <person name="Barbian K.B."/>
        </authorList>
    </citation>
    <scope>NUCLEOTIDE SEQUENCE</scope>
    <source>
        <strain evidence="2">Co53</strain>
        <plasmid evidence="2">unnamed</plasmid>
    </source>
</reference>
<dbReference type="Gene3D" id="1.10.3160.10">
    <property type="entry name" value="Bbcrasp-1"/>
    <property type="match status" value="1"/>
</dbReference>
<proteinExistence type="predicted"/>
<dbReference type="NCBIfam" id="NF033729">
    <property type="entry name" value="borfam54_2"/>
    <property type="match status" value="1"/>
</dbReference>
<feature type="compositionally biased region" description="Basic and acidic residues" evidence="1">
    <location>
        <begin position="88"/>
        <end position="111"/>
    </location>
</feature>
<geneLocation type="plasmid" evidence="2 3">
    <name>unnamed</name>
</geneLocation>
<name>W5SW43_9SPIR</name>
<dbReference type="Pfam" id="PF05714">
    <property type="entry name" value="PFam54_60"/>
    <property type="match status" value="1"/>
</dbReference>
<dbReference type="Proteomes" id="UP000019330">
    <property type="component" value="Plasmid unnamed"/>
</dbReference>
<gene>
    <name evidence="2" type="ORF">BCO_0027000</name>
</gene>
<evidence type="ECO:0000256" key="1">
    <source>
        <dbReference type="SAM" id="MobiDB-lite"/>
    </source>
</evidence>
<dbReference type="EMBL" id="CP005746">
    <property type="protein sequence ID" value="AHH11160.1"/>
    <property type="molecule type" value="Genomic_DNA"/>
</dbReference>
<sequence length="373" mass="43433">MRSNILNNIFITFALTVVMFTSCDLKKMGKPNTLRKPQIAQGDDAKSLTLSTQLPNINITLIKKLKNEQPMEIKHNKQTAKDEAIKAIEVKDENKTQEEAKNKKQEIKDENITPEETQDEQTALEKEDMLPTQNESSTQTQQAQEQRQSQESSKEENTVESEENREKKELIEQIIQKTQEGINSIKDYKNNTENVNQYGMQSGVFKYLTNTQNNKNLQSPENKEIREIFYSSLEWKEDKLKTIGEILNKLAIHGNNLNLTKTIVLTGINYPYSDFKWIINLIQDKKDNLKNLKLQELKDIKQNLYEVYELRNKWITTITNIIHAYDHNTNNIKNSNQELIKYTKSKYDTELKNEIPKLESLAKNIADTLKVNY</sequence>
<dbReference type="PROSITE" id="PS51257">
    <property type="entry name" value="PROKAR_LIPOPROTEIN"/>
    <property type="match status" value="1"/>
</dbReference>
<accession>W5SW43</accession>
<evidence type="ECO:0000313" key="3">
    <source>
        <dbReference type="Proteomes" id="UP000019330"/>
    </source>
</evidence>
<dbReference type="NCBIfam" id="NF033730">
    <property type="entry name" value="borfam54_3"/>
    <property type="match status" value="1"/>
</dbReference>
<dbReference type="HOGENOM" id="CLU_062986_2_0_12"/>